<accession>A0ABQ2PCJ7</accession>
<dbReference type="EMBL" id="BMLX01000004">
    <property type="protein sequence ID" value="GGP23048.1"/>
    <property type="molecule type" value="Genomic_DNA"/>
</dbReference>
<dbReference type="Gene3D" id="3.40.50.300">
    <property type="entry name" value="P-loop containing nucleotide triphosphate hydrolases"/>
    <property type="match status" value="1"/>
</dbReference>
<proteinExistence type="predicted"/>
<dbReference type="InterPro" id="IPR011629">
    <property type="entry name" value="CobW-like_C"/>
</dbReference>
<comment type="caution">
    <text evidence="3">The sequence shown here is derived from an EMBL/GenBank/DDBJ whole genome shotgun (WGS) entry which is preliminary data.</text>
</comment>
<comment type="function">
    <text evidence="1">Zinc chaperone that directly transfers zinc cofactor to target proteins, thereby activating them. Zinc is transferred from the CXCC motif in the GTPase domain to the zinc binding site in target proteins in a process requiring GTP hydrolysis.</text>
</comment>
<organism evidence="3 4">
    <name type="scientific">Silvimonas iriomotensis</name>
    <dbReference type="NCBI Taxonomy" id="449662"/>
    <lineage>
        <taxon>Bacteria</taxon>
        <taxon>Pseudomonadati</taxon>
        <taxon>Pseudomonadota</taxon>
        <taxon>Betaproteobacteria</taxon>
        <taxon>Neisseriales</taxon>
        <taxon>Chitinibacteraceae</taxon>
        <taxon>Silvimonas</taxon>
    </lineage>
</organism>
<dbReference type="SUPFAM" id="SSF52540">
    <property type="entry name" value="P-loop containing nucleoside triphosphate hydrolases"/>
    <property type="match status" value="1"/>
</dbReference>
<evidence type="ECO:0000259" key="2">
    <source>
        <dbReference type="SMART" id="SM00833"/>
    </source>
</evidence>
<evidence type="ECO:0000313" key="4">
    <source>
        <dbReference type="Proteomes" id="UP000637267"/>
    </source>
</evidence>
<keyword evidence="4" id="KW-1185">Reference proteome</keyword>
<gene>
    <name evidence="3" type="ORF">GCM10010970_30480</name>
</gene>
<sequence length="362" mass="38958">MAGNSQVASQPRIPVNLITGFLGVGKTTAITHLLASKPADEFWAVVVNEFGEVGIDGATLSSAGEGLQVAEVPGGCICCTTSPMLRVNLNKLVQGKRPDRILIEPSGLGHPAGIIDLLRDPFMSTTFEVRGVVTLMDARHLEDARYTRNETWRDQIELADVLVINKTDLADAAQLDAALAMARAAFPPKLAVVQVQNGLFDAGLLDAPLNAERWQDAPHAAGTHNPLAPRRKIETTPAIATPQGAEPVRKAQSSLGSHACGWVFSPETLFDSGAIADLFQAFQQAQTLGVQGLSRAKGVFHTERDWYRFDWVDAYPSANISAYRRDSRFEIIVEADAAPDWSAVEARLLAARIAPGSQQSTT</sequence>
<dbReference type="PANTHER" id="PTHR13748">
    <property type="entry name" value="COBW-RELATED"/>
    <property type="match status" value="1"/>
</dbReference>
<dbReference type="CDD" id="cd03112">
    <property type="entry name" value="CobW-like"/>
    <property type="match status" value="1"/>
</dbReference>
<name>A0ABQ2PCJ7_9NEIS</name>
<reference evidence="4" key="1">
    <citation type="journal article" date="2019" name="Int. J. Syst. Evol. Microbiol.">
        <title>The Global Catalogue of Microorganisms (GCM) 10K type strain sequencing project: providing services to taxonomists for standard genome sequencing and annotation.</title>
        <authorList>
            <consortium name="The Broad Institute Genomics Platform"/>
            <consortium name="The Broad Institute Genome Sequencing Center for Infectious Disease"/>
            <person name="Wu L."/>
            <person name="Ma J."/>
        </authorList>
    </citation>
    <scope>NUCLEOTIDE SEQUENCE [LARGE SCALE GENOMIC DNA]</scope>
    <source>
        <strain evidence="4">CGMCC 1.8859</strain>
    </source>
</reference>
<evidence type="ECO:0000313" key="3">
    <source>
        <dbReference type="EMBL" id="GGP23048.1"/>
    </source>
</evidence>
<dbReference type="InterPro" id="IPR051316">
    <property type="entry name" value="Zinc-reg_GTPase_activator"/>
</dbReference>
<dbReference type="InterPro" id="IPR003495">
    <property type="entry name" value="CobW/HypB/UreG_nucleotide-bd"/>
</dbReference>
<dbReference type="InterPro" id="IPR027417">
    <property type="entry name" value="P-loop_NTPase"/>
</dbReference>
<dbReference type="SMART" id="SM00833">
    <property type="entry name" value="CobW_C"/>
    <property type="match status" value="1"/>
</dbReference>
<dbReference type="PANTHER" id="PTHR13748:SF46">
    <property type="entry name" value="ZINC CHAPERONE YEIR"/>
    <property type="match status" value="1"/>
</dbReference>
<evidence type="ECO:0000256" key="1">
    <source>
        <dbReference type="ARBA" id="ARBA00045658"/>
    </source>
</evidence>
<feature type="domain" description="CobW C-terminal" evidence="2">
    <location>
        <begin position="259"/>
        <end position="352"/>
    </location>
</feature>
<dbReference type="Pfam" id="PF02492">
    <property type="entry name" value="cobW"/>
    <property type="match status" value="1"/>
</dbReference>
<dbReference type="Proteomes" id="UP000637267">
    <property type="component" value="Unassembled WGS sequence"/>
</dbReference>
<protein>
    <recommendedName>
        <fullName evidence="2">CobW C-terminal domain-containing protein</fullName>
    </recommendedName>
</protein>